<dbReference type="EMBL" id="UGNV01000001">
    <property type="protein sequence ID" value="STX28576.1"/>
    <property type="molecule type" value="Genomic_DNA"/>
</dbReference>
<keyword evidence="3" id="KW-0812">Transmembrane</keyword>
<dbReference type="Proteomes" id="UP000254968">
    <property type="component" value="Unassembled WGS sequence"/>
</dbReference>
<feature type="coiled-coil region" evidence="1">
    <location>
        <begin position="219"/>
        <end position="260"/>
    </location>
</feature>
<sequence length="394" mass="44840">MKTKITQPAFAEKEENKRPEHEDDETKKENDKLQQILFTKKQLDQIKEELDKMVDALAQNTSILSRAAKFWGQLPWWQKVLSGSVITVPLFALTIITHLAVLLVISLFTLVSYVATSFLLDNHHKQSNNDRENLKKGILNLADTLGAIIESLDEIRKELANEIVKFQQENAQLNTHVKELGGQVDQLTLRVTSLAGIEEQLHLTQVELEQTSTSFADSVQRHSELLEKYKTQLAQAIKDYEDCQAQLSDKIIELKDVETQLKGQLDEANNVAVVLQGTVDMLSNTVITDDKDRLFFQNSLKEFLDNKKVSFEKIEAQVCEAKHQLMLTQEELRLSNERYDKLLNRAEGQLDRIERTFIPSPSPAATLKKVGLYASNEQIQSTKELAPMASFEIH</sequence>
<keyword evidence="3" id="KW-1133">Transmembrane helix</keyword>
<protein>
    <submittedName>
        <fullName evidence="4">Inclusion membrane protein A</fullName>
    </submittedName>
</protein>
<organism evidence="4 5">
    <name type="scientific">Legionella beliardensis</name>
    <dbReference type="NCBI Taxonomy" id="91822"/>
    <lineage>
        <taxon>Bacteria</taxon>
        <taxon>Pseudomonadati</taxon>
        <taxon>Pseudomonadota</taxon>
        <taxon>Gammaproteobacteria</taxon>
        <taxon>Legionellales</taxon>
        <taxon>Legionellaceae</taxon>
        <taxon>Legionella</taxon>
    </lineage>
</organism>
<evidence type="ECO:0000313" key="4">
    <source>
        <dbReference type="EMBL" id="STX28576.1"/>
    </source>
</evidence>
<evidence type="ECO:0000313" key="5">
    <source>
        <dbReference type="Proteomes" id="UP000254968"/>
    </source>
</evidence>
<name>A0A378I1R2_9GAMM</name>
<dbReference type="InterPro" id="IPR049966">
    <property type="entry name" value="T4SS_LegC2C7"/>
</dbReference>
<reference evidence="4 5" key="1">
    <citation type="submission" date="2018-06" db="EMBL/GenBank/DDBJ databases">
        <authorList>
            <consortium name="Pathogen Informatics"/>
            <person name="Doyle S."/>
        </authorList>
    </citation>
    <scope>NUCLEOTIDE SEQUENCE [LARGE SCALE GENOMIC DNA]</scope>
    <source>
        <strain evidence="4 5">NCTC13315</strain>
    </source>
</reference>
<dbReference type="RefSeq" id="WP_115302312.1">
    <property type="nucleotide sequence ID" value="NZ_CAAAHO010000001.1"/>
</dbReference>
<keyword evidence="1" id="KW-0175">Coiled coil</keyword>
<evidence type="ECO:0000256" key="2">
    <source>
        <dbReference type="SAM" id="MobiDB-lite"/>
    </source>
</evidence>
<feature type="transmembrane region" description="Helical" evidence="3">
    <location>
        <begin position="90"/>
        <end position="115"/>
    </location>
</feature>
<accession>A0A378I1R2</accession>
<gene>
    <name evidence="4" type="ORF">NCTC13315_01106</name>
</gene>
<dbReference type="AlphaFoldDB" id="A0A378I1R2"/>
<feature type="coiled-coil region" evidence="1">
    <location>
        <begin position="149"/>
        <end position="176"/>
    </location>
</feature>
<feature type="coiled-coil region" evidence="1">
    <location>
        <begin position="325"/>
        <end position="356"/>
    </location>
</feature>
<feature type="region of interest" description="Disordered" evidence="2">
    <location>
        <begin position="1"/>
        <end position="31"/>
    </location>
</feature>
<evidence type="ECO:0000256" key="3">
    <source>
        <dbReference type="SAM" id="Phobius"/>
    </source>
</evidence>
<keyword evidence="3" id="KW-0472">Membrane</keyword>
<feature type="compositionally biased region" description="Basic and acidic residues" evidence="2">
    <location>
        <begin position="11"/>
        <end position="31"/>
    </location>
</feature>
<keyword evidence="5" id="KW-1185">Reference proteome</keyword>
<dbReference type="OrthoDB" id="5653033at2"/>
<proteinExistence type="predicted"/>
<dbReference type="NCBIfam" id="NF043058">
    <property type="entry name" value="T4SS_LegC2C7"/>
    <property type="match status" value="1"/>
</dbReference>
<evidence type="ECO:0000256" key="1">
    <source>
        <dbReference type="SAM" id="Coils"/>
    </source>
</evidence>